<name>A0ACB0F3R8_RANTA</name>
<evidence type="ECO:0000313" key="2">
    <source>
        <dbReference type="Proteomes" id="UP001162501"/>
    </source>
</evidence>
<protein>
    <submittedName>
        <fullName evidence="1">Uncharacterized protein</fullName>
    </submittedName>
</protein>
<dbReference type="EMBL" id="OX596087">
    <property type="protein sequence ID" value="CAI9706949.1"/>
    <property type="molecule type" value="Genomic_DNA"/>
</dbReference>
<proteinExistence type="predicted"/>
<reference evidence="1" key="1">
    <citation type="submission" date="2023-05" db="EMBL/GenBank/DDBJ databases">
        <authorList>
            <consortium name="ELIXIR-Norway"/>
        </authorList>
    </citation>
    <scope>NUCLEOTIDE SEQUENCE</scope>
</reference>
<evidence type="ECO:0000313" key="1">
    <source>
        <dbReference type="EMBL" id="CAI9706949.1"/>
    </source>
</evidence>
<dbReference type="Proteomes" id="UP001162501">
    <property type="component" value="Chromosome 3"/>
</dbReference>
<sequence length="176" mass="18757">MPNPGPGPQLPPTPPPSRPRSLIAREERAPPRLRRRRAPQRSGGTMSRRSRVVKAAIEATESEAKAGPVTFRSPRDPAPPITPLTTLDSSSSSGSHHAYTQEVSGRQFKGKREGQAQASGPAAGPAAAEEPGSRQLPARGSTEARAGSSRPRPTSRVLKASLSHFPRRLLQQLSSE</sequence>
<gene>
    <name evidence="1" type="ORF">MRATA1EN3_LOCUS18162</name>
</gene>
<accession>A0ACB0F3R8</accession>
<organism evidence="1 2">
    <name type="scientific">Rangifer tarandus platyrhynchus</name>
    <name type="common">Svalbard reindeer</name>
    <dbReference type="NCBI Taxonomy" id="3082113"/>
    <lineage>
        <taxon>Eukaryota</taxon>
        <taxon>Metazoa</taxon>
        <taxon>Chordata</taxon>
        <taxon>Craniata</taxon>
        <taxon>Vertebrata</taxon>
        <taxon>Euteleostomi</taxon>
        <taxon>Mammalia</taxon>
        <taxon>Eutheria</taxon>
        <taxon>Laurasiatheria</taxon>
        <taxon>Artiodactyla</taxon>
        <taxon>Ruminantia</taxon>
        <taxon>Pecora</taxon>
        <taxon>Cervidae</taxon>
        <taxon>Odocoileinae</taxon>
        <taxon>Rangifer</taxon>
    </lineage>
</organism>